<accession>A0A8H6SI29</accession>
<dbReference type="AlphaFoldDB" id="A0A8H6SI29"/>
<dbReference type="InterPro" id="IPR045340">
    <property type="entry name" value="DUF6533"/>
</dbReference>
<keyword evidence="2" id="KW-0472">Membrane</keyword>
<protein>
    <recommendedName>
        <fullName evidence="3">DUF6533 domain-containing protein</fullName>
    </recommendedName>
</protein>
<feature type="transmembrane region" description="Helical" evidence="2">
    <location>
        <begin position="53"/>
        <end position="77"/>
    </location>
</feature>
<dbReference type="Pfam" id="PF20151">
    <property type="entry name" value="DUF6533"/>
    <property type="match status" value="1"/>
</dbReference>
<keyword evidence="2" id="KW-0812">Transmembrane</keyword>
<evidence type="ECO:0000313" key="4">
    <source>
        <dbReference type="EMBL" id="KAF7299764.1"/>
    </source>
</evidence>
<reference evidence="4" key="1">
    <citation type="submission" date="2020-05" db="EMBL/GenBank/DDBJ databases">
        <title>Mycena genomes resolve the evolution of fungal bioluminescence.</title>
        <authorList>
            <person name="Tsai I.J."/>
        </authorList>
    </citation>
    <scope>NUCLEOTIDE SEQUENCE</scope>
    <source>
        <strain evidence="4">110903Hualien_Pintung</strain>
    </source>
</reference>
<gene>
    <name evidence="4" type="ORF">HMN09_00982300</name>
</gene>
<feature type="transmembrane region" description="Helical" evidence="2">
    <location>
        <begin position="114"/>
        <end position="135"/>
    </location>
</feature>
<dbReference type="Proteomes" id="UP000613580">
    <property type="component" value="Unassembled WGS sequence"/>
</dbReference>
<feature type="transmembrane region" description="Helical" evidence="2">
    <location>
        <begin position="142"/>
        <end position="166"/>
    </location>
</feature>
<feature type="region of interest" description="Disordered" evidence="1">
    <location>
        <begin position="327"/>
        <end position="352"/>
    </location>
</feature>
<comment type="caution">
    <text evidence="4">The sequence shown here is derived from an EMBL/GenBank/DDBJ whole genome shotgun (WGS) entry which is preliminary data.</text>
</comment>
<evidence type="ECO:0000259" key="3">
    <source>
        <dbReference type="Pfam" id="PF20151"/>
    </source>
</evidence>
<feature type="domain" description="DUF6533" evidence="3">
    <location>
        <begin position="19"/>
        <end position="65"/>
    </location>
</feature>
<name>A0A8H6SI29_MYCCL</name>
<keyword evidence="5" id="KW-1185">Reference proteome</keyword>
<feature type="transmembrane region" description="Helical" evidence="2">
    <location>
        <begin position="186"/>
        <end position="211"/>
    </location>
</feature>
<evidence type="ECO:0000256" key="2">
    <source>
        <dbReference type="SAM" id="Phobius"/>
    </source>
</evidence>
<evidence type="ECO:0000313" key="5">
    <source>
        <dbReference type="Proteomes" id="UP000613580"/>
    </source>
</evidence>
<dbReference type="OrthoDB" id="3242376at2759"/>
<feature type="transmembrane region" description="Helical" evidence="2">
    <location>
        <begin position="241"/>
        <end position="263"/>
    </location>
</feature>
<proteinExistence type="predicted"/>
<sequence>MDAYDEDDLRIQLWVANIFNIVGFTLSTYDYFITIDVEVSRFWMGKSRTTLPALLFFTNRYMTLLGNLPFWFTAFWFSMPTAEKTRASVRRCNFSGDIVFTIRRCNSFDTYHQAYIWFSQLLAATIMATRVYALYGRSRKILLFIWTCALAALAVAIWGILMSLLAPDKAGSFGIFLGCGAAKGKIQALGFIIVWVANSFFDFVVFGLTLYQALKDGMWNITLSPQFKGIGLVRLLLRDGLVYFLVITILNISTIMTCIFGNVSSRGACVVFTNILTSLTVSRLMLNVRDPALDPTRSTQRSEDGIDEIPTWRSDDAGLVWAHPQTTFSDPGPSQGAIGVAASGKSQAGAEP</sequence>
<evidence type="ECO:0000256" key="1">
    <source>
        <dbReference type="SAM" id="MobiDB-lite"/>
    </source>
</evidence>
<keyword evidence="2" id="KW-1133">Transmembrane helix</keyword>
<organism evidence="4 5">
    <name type="scientific">Mycena chlorophos</name>
    <name type="common">Agaric fungus</name>
    <name type="synonym">Agaricus chlorophos</name>
    <dbReference type="NCBI Taxonomy" id="658473"/>
    <lineage>
        <taxon>Eukaryota</taxon>
        <taxon>Fungi</taxon>
        <taxon>Dikarya</taxon>
        <taxon>Basidiomycota</taxon>
        <taxon>Agaricomycotina</taxon>
        <taxon>Agaricomycetes</taxon>
        <taxon>Agaricomycetidae</taxon>
        <taxon>Agaricales</taxon>
        <taxon>Marasmiineae</taxon>
        <taxon>Mycenaceae</taxon>
        <taxon>Mycena</taxon>
    </lineage>
</organism>
<feature type="transmembrane region" description="Helical" evidence="2">
    <location>
        <begin position="12"/>
        <end position="32"/>
    </location>
</feature>
<dbReference type="EMBL" id="JACAZE010000014">
    <property type="protein sequence ID" value="KAF7299764.1"/>
    <property type="molecule type" value="Genomic_DNA"/>
</dbReference>